<dbReference type="AlphaFoldDB" id="A0A3M0KJL5"/>
<protein>
    <submittedName>
        <fullName evidence="2">Uncharacterized protein</fullName>
    </submittedName>
</protein>
<reference evidence="2 3" key="1">
    <citation type="submission" date="2018-07" db="EMBL/GenBank/DDBJ databases">
        <title>A high quality draft genome assembly of the barn swallow (H. rustica rustica).</title>
        <authorList>
            <person name="Formenti G."/>
            <person name="Chiara M."/>
            <person name="Poveda L."/>
            <person name="Francoijs K.-J."/>
            <person name="Bonisoli-Alquati A."/>
            <person name="Canova L."/>
            <person name="Gianfranceschi L."/>
            <person name="Horner D.S."/>
            <person name="Saino N."/>
        </authorList>
    </citation>
    <scope>NUCLEOTIDE SEQUENCE [LARGE SCALE GENOMIC DNA]</scope>
    <source>
        <strain evidence="2">Chelidonia</strain>
        <tissue evidence="2">Blood</tissue>
    </source>
</reference>
<name>A0A3M0KJL5_HIRRU</name>
<evidence type="ECO:0000256" key="1">
    <source>
        <dbReference type="SAM" id="MobiDB-lite"/>
    </source>
</evidence>
<sequence>MDIGKKRARPGHEPVGVPGAAGLVPGLDPAGPMTRQSQPVGNWRLALLWHHWGRGCWTRRAGVGTFDVGRMRAVLEGVSYPKLKLIFALPEGESGDQGNNENRTNMEIAAENSKWKKLKMYHVQQMFFSWHSCGWTHQAGSRAIKLLSWLLLEVVSSGEERHIYQQANEKEDLPKLVFINAVYNVTAQHHIQDCIILSLVKTVMNFAPQIRNYEFERMK</sequence>
<gene>
    <name evidence="2" type="ORF">DUI87_10986</name>
</gene>
<dbReference type="EMBL" id="QRBI01000106">
    <property type="protein sequence ID" value="RMC13448.1"/>
    <property type="molecule type" value="Genomic_DNA"/>
</dbReference>
<feature type="compositionally biased region" description="Low complexity" evidence="1">
    <location>
        <begin position="14"/>
        <end position="27"/>
    </location>
</feature>
<organism evidence="2 3">
    <name type="scientific">Hirundo rustica rustica</name>
    <dbReference type="NCBI Taxonomy" id="333673"/>
    <lineage>
        <taxon>Eukaryota</taxon>
        <taxon>Metazoa</taxon>
        <taxon>Chordata</taxon>
        <taxon>Craniata</taxon>
        <taxon>Vertebrata</taxon>
        <taxon>Euteleostomi</taxon>
        <taxon>Archelosauria</taxon>
        <taxon>Archosauria</taxon>
        <taxon>Dinosauria</taxon>
        <taxon>Saurischia</taxon>
        <taxon>Theropoda</taxon>
        <taxon>Coelurosauria</taxon>
        <taxon>Aves</taxon>
        <taxon>Neognathae</taxon>
        <taxon>Neoaves</taxon>
        <taxon>Telluraves</taxon>
        <taxon>Australaves</taxon>
        <taxon>Passeriformes</taxon>
        <taxon>Sylvioidea</taxon>
        <taxon>Hirundinidae</taxon>
        <taxon>Hirundo</taxon>
    </lineage>
</organism>
<evidence type="ECO:0000313" key="2">
    <source>
        <dbReference type="EMBL" id="RMC13448.1"/>
    </source>
</evidence>
<evidence type="ECO:0000313" key="3">
    <source>
        <dbReference type="Proteomes" id="UP000269221"/>
    </source>
</evidence>
<proteinExistence type="predicted"/>
<comment type="caution">
    <text evidence="2">The sequence shown here is derived from an EMBL/GenBank/DDBJ whole genome shotgun (WGS) entry which is preliminary data.</text>
</comment>
<dbReference type="Proteomes" id="UP000269221">
    <property type="component" value="Unassembled WGS sequence"/>
</dbReference>
<feature type="region of interest" description="Disordered" evidence="1">
    <location>
        <begin position="1"/>
        <end position="35"/>
    </location>
</feature>
<accession>A0A3M0KJL5</accession>
<keyword evidence="3" id="KW-1185">Reference proteome</keyword>